<dbReference type="SUPFAM" id="SSF53335">
    <property type="entry name" value="S-adenosyl-L-methionine-dependent methyltransferases"/>
    <property type="match status" value="1"/>
</dbReference>
<gene>
    <name evidence="5" type="ORF">ONZ51_g6740</name>
</gene>
<dbReference type="Proteomes" id="UP001215151">
    <property type="component" value="Unassembled WGS sequence"/>
</dbReference>
<dbReference type="Gene3D" id="3.40.50.150">
    <property type="entry name" value="Vaccinia Virus protein VP39"/>
    <property type="match status" value="1"/>
</dbReference>
<keyword evidence="6" id="KW-1185">Reference proteome</keyword>
<dbReference type="InterPro" id="IPR036388">
    <property type="entry name" value="WH-like_DNA-bd_sf"/>
</dbReference>
<proteinExistence type="predicted"/>
<dbReference type="GO" id="GO:0032259">
    <property type="term" value="P:methylation"/>
    <property type="evidence" value="ECO:0007669"/>
    <property type="project" value="UniProtKB-KW"/>
</dbReference>
<evidence type="ECO:0000256" key="1">
    <source>
        <dbReference type="ARBA" id="ARBA00022603"/>
    </source>
</evidence>
<feature type="domain" description="O-methyltransferase C-terminal" evidence="4">
    <location>
        <begin position="273"/>
        <end position="488"/>
    </location>
</feature>
<organism evidence="5 6">
    <name type="scientific">Trametes cubensis</name>
    <dbReference type="NCBI Taxonomy" id="1111947"/>
    <lineage>
        <taxon>Eukaryota</taxon>
        <taxon>Fungi</taxon>
        <taxon>Dikarya</taxon>
        <taxon>Basidiomycota</taxon>
        <taxon>Agaricomycotina</taxon>
        <taxon>Agaricomycetes</taxon>
        <taxon>Polyporales</taxon>
        <taxon>Polyporaceae</taxon>
        <taxon>Trametes</taxon>
    </lineage>
</organism>
<evidence type="ECO:0000256" key="2">
    <source>
        <dbReference type="ARBA" id="ARBA00022679"/>
    </source>
</evidence>
<evidence type="ECO:0000259" key="4">
    <source>
        <dbReference type="Pfam" id="PF00891"/>
    </source>
</evidence>
<dbReference type="PANTHER" id="PTHR43712:SF2">
    <property type="entry name" value="O-METHYLTRANSFERASE CICE"/>
    <property type="match status" value="1"/>
</dbReference>
<dbReference type="Gene3D" id="1.10.10.10">
    <property type="entry name" value="Winged helix-like DNA-binding domain superfamily/Winged helix DNA-binding domain"/>
    <property type="match status" value="1"/>
</dbReference>
<dbReference type="GO" id="GO:0008171">
    <property type="term" value="F:O-methyltransferase activity"/>
    <property type="evidence" value="ECO:0007669"/>
    <property type="project" value="InterPro"/>
</dbReference>
<reference evidence="5" key="1">
    <citation type="submission" date="2022-11" db="EMBL/GenBank/DDBJ databases">
        <title>Genome Sequence of Cubamyces cubensis.</title>
        <authorList>
            <person name="Buettner E."/>
        </authorList>
    </citation>
    <scope>NUCLEOTIDE SEQUENCE</scope>
    <source>
        <strain evidence="5">MPL-01</strain>
    </source>
</reference>
<dbReference type="PANTHER" id="PTHR43712">
    <property type="entry name" value="PUTATIVE (AFU_ORTHOLOGUE AFUA_4G14580)-RELATED"/>
    <property type="match status" value="1"/>
</dbReference>
<comment type="caution">
    <text evidence="5">The sequence shown here is derived from an EMBL/GenBank/DDBJ whole genome shotgun (WGS) entry which is preliminary data.</text>
</comment>
<dbReference type="PROSITE" id="PS51683">
    <property type="entry name" value="SAM_OMT_II"/>
    <property type="match status" value="1"/>
</dbReference>
<dbReference type="InterPro" id="IPR029063">
    <property type="entry name" value="SAM-dependent_MTases_sf"/>
</dbReference>
<evidence type="ECO:0000256" key="3">
    <source>
        <dbReference type="ARBA" id="ARBA00022691"/>
    </source>
</evidence>
<accession>A0AAD7X844</accession>
<dbReference type="EMBL" id="JAPEVG010000167">
    <property type="protein sequence ID" value="KAJ8475168.1"/>
    <property type="molecule type" value="Genomic_DNA"/>
</dbReference>
<sequence>MTFAALRALHSSIGHAIDELERLYRDHTTSEGLDFPDLDEPYYPSAHHTLAEERAEKLKADPDVAFTIRRIVAACGQMSATVNRTWLGVMDTIQGGQLAACLRFMEQAHIVDILRHGDPQGMHVKDICAAIVNARPYNALSPDPSILTPGRLSHILRALATSHWIREVLPDVFANKRRSSSLDSGKTLEELRTSPTRKYVDTDGAAALAATSADEAFKSVAHLTEWLLPDTRTESLTTDAKANREQGSAGHLTLSHAASPFNLAFNTKLGFFEWLELPENHRRHERFGHSMAATCQWEAQGEILQAYPWATLPSGAVLVDVGGGIGSTSLPVAQAHSHLNLVVEDRPQTVVRAPSVWGPTYASLFQSGRVAWRSRDFFTPWEPLVDDKSPDIFLLRLVMHDWPDEQCRAILSHLRAAALPHTRLIVGESILPCACRSDDELAGGDSSLLPKLGMANMPGYLIDIMMMTLLAAGERTVDEMSALMQPVGWKIESVRRSPGSLWAYITCMPV</sequence>
<evidence type="ECO:0000313" key="5">
    <source>
        <dbReference type="EMBL" id="KAJ8475168.1"/>
    </source>
</evidence>
<protein>
    <recommendedName>
        <fullName evidence="4">O-methyltransferase C-terminal domain-containing protein</fullName>
    </recommendedName>
</protein>
<keyword evidence="3" id="KW-0949">S-adenosyl-L-methionine</keyword>
<evidence type="ECO:0000313" key="6">
    <source>
        <dbReference type="Proteomes" id="UP001215151"/>
    </source>
</evidence>
<keyword evidence="2" id="KW-0808">Transferase</keyword>
<dbReference type="Pfam" id="PF00891">
    <property type="entry name" value="Methyltransf_2"/>
    <property type="match status" value="1"/>
</dbReference>
<dbReference type="InterPro" id="IPR001077">
    <property type="entry name" value="COMT_C"/>
</dbReference>
<keyword evidence="1" id="KW-0489">Methyltransferase</keyword>
<name>A0AAD7X844_9APHY</name>
<dbReference type="AlphaFoldDB" id="A0AAD7X844"/>
<dbReference type="InterPro" id="IPR016461">
    <property type="entry name" value="COMT-like"/>
</dbReference>